<reference evidence="2 3" key="1">
    <citation type="submission" date="2016-06" db="EMBL/GenBank/DDBJ databases">
        <title>Evolution of pathogenesis and genome organization in the Tremellales.</title>
        <authorList>
            <person name="Cuomo C."/>
            <person name="Litvintseva A."/>
            <person name="Heitman J."/>
            <person name="Chen Y."/>
            <person name="Sun S."/>
            <person name="Springer D."/>
            <person name="Dromer F."/>
            <person name="Young S."/>
            <person name="Zeng Q."/>
            <person name="Chapman S."/>
            <person name="Gujja S."/>
            <person name="Saif S."/>
            <person name="Birren B."/>
        </authorList>
    </citation>
    <scope>NUCLEOTIDE SEQUENCE [LARGE SCALE GENOMIC DNA]</scope>
    <source>
        <strain evidence="2 3">CBS 6273</strain>
    </source>
</reference>
<evidence type="ECO:0000313" key="2">
    <source>
        <dbReference type="EMBL" id="ODO07671.1"/>
    </source>
</evidence>
<feature type="compositionally biased region" description="Low complexity" evidence="1">
    <location>
        <begin position="160"/>
        <end position="173"/>
    </location>
</feature>
<feature type="region of interest" description="Disordered" evidence="1">
    <location>
        <begin position="155"/>
        <end position="177"/>
    </location>
</feature>
<protein>
    <submittedName>
        <fullName evidence="2">Uncharacterized protein</fullName>
    </submittedName>
</protein>
<dbReference type="AlphaFoldDB" id="A0A1E3K3P4"/>
<sequence length="212" mass="23531">MITGTTETETTLDDVDYIDENGTCFSIVPGSTEVNQGGQPVVQYEEITLPPVQVWKYDEPGKRRRRIKMSEMSALDQERYRAVNNRNQSTFRHRRNLQQQATTEQLDEHCTETFGVGAHDPSAASGETSSSQQANMTNEQMTQFCNSLTSEQLQSYGGYPSAASEEPSSSQQAGLTNEQMTQLCNSLTSEQLLDYAGYDPSVASGDCKEVDR</sequence>
<proteinExistence type="predicted"/>
<gene>
    <name evidence="2" type="ORF">I350_03242</name>
</gene>
<evidence type="ECO:0000256" key="1">
    <source>
        <dbReference type="SAM" id="MobiDB-lite"/>
    </source>
</evidence>
<dbReference type="Proteomes" id="UP000095149">
    <property type="component" value="Unassembled WGS sequence"/>
</dbReference>
<feature type="region of interest" description="Disordered" evidence="1">
    <location>
        <begin position="114"/>
        <end position="134"/>
    </location>
</feature>
<evidence type="ECO:0000313" key="3">
    <source>
        <dbReference type="Proteomes" id="UP000095149"/>
    </source>
</evidence>
<dbReference type="EMBL" id="MEKH01000005">
    <property type="protein sequence ID" value="ODO07671.1"/>
    <property type="molecule type" value="Genomic_DNA"/>
</dbReference>
<comment type="caution">
    <text evidence="2">The sequence shown here is derived from an EMBL/GenBank/DDBJ whole genome shotgun (WGS) entry which is preliminary data.</text>
</comment>
<name>A0A1E3K3P4_9TREE</name>
<feature type="compositionally biased region" description="Polar residues" evidence="1">
    <location>
        <begin position="125"/>
        <end position="134"/>
    </location>
</feature>
<accession>A0A1E3K3P4</accession>
<organism evidence="2 3">
    <name type="scientific">Cryptococcus amylolentus CBS 6273</name>
    <dbReference type="NCBI Taxonomy" id="1296118"/>
    <lineage>
        <taxon>Eukaryota</taxon>
        <taxon>Fungi</taxon>
        <taxon>Dikarya</taxon>
        <taxon>Basidiomycota</taxon>
        <taxon>Agaricomycotina</taxon>
        <taxon>Tremellomycetes</taxon>
        <taxon>Tremellales</taxon>
        <taxon>Cryptococcaceae</taxon>
        <taxon>Cryptococcus</taxon>
    </lineage>
</organism>